<dbReference type="Proteomes" id="UP000266723">
    <property type="component" value="Unassembled WGS sequence"/>
</dbReference>
<evidence type="ECO:0000313" key="1">
    <source>
        <dbReference type="EMBL" id="KAF3546883.1"/>
    </source>
</evidence>
<evidence type="ECO:0008006" key="3">
    <source>
        <dbReference type="Google" id="ProtNLM"/>
    </source>
</evidence>
<comment type="caution">
    <text evidence="1">The sequence shown here is derived from an EMBL/GenBank/DDBJ whole genome shotgun (WGS) entry which is preliminary data.</text>
</comment>
<protein>
    <recommendedName>
        <fullName evidence="3">RNase H type-1 domain-containing protein</fullName>
    </recommendedName>
</protein>
<reference evidence="1 2" key="1">
    <citation type="journal article" date="2020" name="BMC Genomics">
        <title>Intraspecific diversification of the crop wild relative Brassica cretica Lam. using demographic model selection.</title>
        <authorList>
            <person name="Kioukis A."/>
            <person name="Michalopoulou V.A."/>
            <person name="Briers L."/>
            <person name="Pirintsos S."/>
            <person name="Studholme D.J."/>
            <person name="Pavlidis P."/>
            <person name="Sarris P.F."/>
        </authorList>
    </citation>
    <scope>NUCLEOTIDE SEQUENCE [LARGE SCALE GENOMIC DNA]</scope>
    <source>
        <strain evidence="2">cv. PFS-1207/04</strain>
    </source>
</reference>
<proteinExistence type="predicted"/>
<evidence type="ECO:0000313" key="2">
    <source>
        <dbReference type="Proteomes" id="UP000266723"/>
    </source>
</evidence>
<name>A0ABQ7C6F8_BRACR</name>
<sequence length="86" mass="9126">MVVASALVAEAPVLQDALESAETQVNSFVIALKDIFHDIGMLRSSFTSISFKFIPRVFNVAADGLAKAALFSVLNSSIEIVNSAPI</sequence>
<accession>A0ABQ7C6F8</accession>
<dbReference type="EMBL" id="QGKV02000832">
    <property type="protein sequence ID" value="KAF3546883.1"/>
    <property type="molecule type" value="Genomic_DNA"/>
</dbReference>
<gene>
    <name evidence="1" type="ORF">DY000_02005871</name>
</gene>
<organism evidence="1 2">
    <name type="scientific">Brassica cretica</name>
    <name type="common">Mustard</name>
    <dbReference type="NCBI Taxonomy" id="69181"/>
    <lineage>
        <taxon>Eukaryota</taxon>
        <taxon>Viridiplantae</taxon>
        <taxon>Streptophyta</taxon>
        <taxon>Embryophyta</taxon>
        <taxon>Tracheophyta</taxon>
        <taxon>Spermatophyta</taxon>
        <taxon>Magnoliopsida</taxon>
        <taxon>eudicotyledons</taxon>
        <taxon>Gunneridae</taxon>
        <taxon>Pentapetalae</taxon>
        <taxon>rosids</taxon>
        <taxon>malvids</taxon>
        <taxon>Brassicales</taxon>
        <taxon>Brassicaceae</taxon>
        <taxon>Brassiceae</taxon>
        <taxon>Brassica</taxon>
    </lineage>
</organism>
<keyword evidence="2" id="KW-1185">Reference proteome</keyword>